<evidence type="ECO:0000259" key="1">
    <source>
        <dbReference type="Pfam" id="PF01881"/>
    </source>
</evidence>
<dbReference type="Gene3D" id="3.30.70.1900">
    <property type="match status" value="1"/>
</dbReference>
<keyword evidence="3" id="KW-1185">Reference proteome</keyword>
<feature type="domain" description="CRISPR associated protein Cas6 C-terminal" evidence="1">
    <location>
        <begin position="75"/>
        <end position="185"/>
    </location>
</feature>
<sequence>MLDDLIDHFGRNRAFEVGQMRFKIADITGHAPQVGEAGSTGLMDTGTGVFCAIGRQLAEEHGLDTSEIEEGVSETKMYWRPKHGMEPLQAAIKRSLQQTHEQFGDDYYPGPMEVEDPLFTEFEPIKDDVTYSIKFQPATAVDRTVILSKWRLGYRVRDETHRYHLNLALDAGIGQRREHGFGFLNLREQNPPRVNST</sequence>
<proteinExistence type="predicted"/>
<accession>A0A1J1AC25</accession>
<dbReference type="KEGG" id="hhsr:HSR6_1252"/>
<dbReference type="AlphaFoldDB" id="A0A1J1AC25"/>
<evidence type="ECO:0000313" key="2">
    <source>
        <dbReference type="EMBL" id="APE95698.1"/>
    </source>
</evidence>
<organism evidence="2 3">
    <name type="scientific">Halodesulfurarchaeum formicicum</name>
    <dbReference type="NCBI Taxonomy" id="1873524"/>
    <lineage>
        <taxon>Archaea</taxon>
        <taxon>Methanobacteriati</taxon>
        <taxon>Methanobacteriota</taxon>
        <taxon>Stenosarchaea group</taxon>
        <taxon>Halobacteria</taxon>
        <taxon>Halobacteriales</taxon>
        <taxon>Halobacteriaceae</taxon>
        <taxon>Halodesulfurarchaeum</taxon>
    </lineage>
</organism>
<evidence type="ECO:0000313" key="3">
    <source>
        <dbReference type="Proteomes" id="UP000186165"/>
    </source>
</evidence>
<dbReference type="Proteomes" id="UP000186165">
    <property type="component" value="Chromosome"/>
</dbReference>
<dbReference type="EMBL" id="CP016804">
    <property type="protein sequence ID" value="APE95698.1"/>
    <property type="molecule type" value="Genomic_DNA"/>
</dbReference>
<gene>
    <name evidence="2" type="ORF">HSR6_1252</name>
</gene>
<name>A0A1J1AC25_9EURY</name>
<dbReference type="InterPro" id="IPR049435">
    <property type="entry name" value="Cas_Cas6_C"/>
</dbReference>
<protein>
    <submittedName>
        <fullName evidence="2">CRISPR-associated protein Cas6</fullName>
    </submittedName>
</protein>
<dbReference type="Pfam" id="PF01881">
    <property type="entry name" value="Cas_Cas6_C"/>
    <property type="match status" value="1"/>
</dbReference>
<reference evidence="3" key="1">
    <citation type="submission" date="2016-08" db="EMBL/GenBank/DDBJ databases">
        <title>Discovery of first anaerobic lithoheterotrophic haloarchae widely represented in hypersaline habitats.</title>
        <authorList>
            <person name="Sorokin D.Y."/>
            <person name="Kublanov I.V."/>
            <person name="Roman P."/>
            <person name="Sinninghe Damste J.S."/>
            <person name="Golyshin P.N."/>
            <person name="Rojo D."/>
            <person name="Ciordia S."/>
            <person name="Mena Md.C."/>
            <person name="Ferrer M."/>
            <person name="Smedile F."/>
            <person name="Messina E."/>
            <person name="La Cono V."/>
            <person name="Yakimov M.M."/>
        </authorList>
    </citation>
    <scope>NUCLEOTIDE SEQUENCE [LARGE SCALE GENOMIC DNA]</scope>
    <source>
        <strain evidence="3">HSR6</strain>
    </source>
</reference>